<proteinExistence type="inferred from homology"/>
<comment type="function">
    <text evidence="2">Involved in fatty acylation of protoxin at internal lysine residues, thereby converting it to the active toxin.</text>
</comment>
<keyword evidence="2 3" id="KW-0012">Acyltransferase</keyword>
<dbReference type="GO" id="GO:0005737">
    <property type="term" value="C:cytoplasm"/>
    <property type="evidence" value="ECO:0007669"/>
    <property type="project" value="UniProtKB-SubCell"/>
</dbReference>
<comment type="caution">
    <text evidence="3">The sequence shown here is derived from an EMBL/GenBank/DDBJ whole genome shotgun (WGS) entry which is preliminary data.</text>
</comment>
<comment type="similarity">
    <text evidence="1 2">Belongs to the RTX toxin acyltransferase family.</text>
</comment>
<keyword evidence="2" id="KW-0963">Cytoplasm</keyword>
<dbReference type="Proteomes" id="UP000285232">
    <property type="component" value="Unassembled WGS sequence"/>
</dbReference>
<name>A0A419RTJ3_9SPHN</name>
<reference evidence="3 4" key="1">
    <citation type="journal article" date="2017" name="Int. J. Syst. Evol. Microbiol.">
        <title>Erythrobacter aquimixticola sp. nov., isolated from the junction between the ocean and a freshwater spring.</title>
        <authorList>
            <person name="Park S."/>
            <person name="Jung Y.T."/>
            <person name="Choi S.J."/>
            <person name="Yoon J.H."/>
        </authorList>
    </citation>
    <scope>NUCLEOTIDE SEQUENCE [LARGE SCALE GENOMIC DNA]</scope>
    <source>
        <strain evidence="3 4">JSSK-14</strain>
    </source>
</reference>
<dbReference type="Pfam" id="PF02794">
    <property type="entry name" value="HlyC"/>
    <property type="match status" value="1"/>
</dbReference>
<keyword evidence="4" id="KW-1185">Reference proteome</keyword>
<dbReference type="GO" id="GO:0016746">
    <property type="term" value="F:acyltransferase activity"/>
    <property type="evidence" value="ECO:0007669"/>
    <property type="project" value="UniProtKB-UniRule"/>
</dbReference>
<keyword evidence="2 3" id="KW-0808">Transferase</keyword>
<evidence type="ECO:0000313" key="4">
    <source>
        <dbReference type="Proteomes" id="UP000285232"/>
    </source>
</evidence>
<dbReference type="InterPro" id="IPR003996">
    <property type="entry name" value="RTX_toxin-activating_protC_bac"/>
</dbReference>
<organism evidence="3 4">
    <name type="scientific">Aurantiacibacter aquimixticola</name>
    <dbReference type="NCBI Taxonomy" id="1958945"/>
    <lineage>
        <taxon>Bacteria</taxon>
        <taxon>Pseudomonadati</taxon>
        <taxon>Pseudomonadota</taxon>
        <taxon>Alphaproteobacteria</taxon>
        <taxon>Sphingomonadales</taxon>
        <taxon>Erythrobacteraceae</taxon>
        <taxon>Aurantiacibacter</taxon>
    </lineage>
</organism>
<dbReference type="GO" id="GO:0031640">
    <property type="term" value="P:killing of cells of another organism"/>
    <property type="evidence" value="ECO:0007669"/>
    <property type="project" value="UniProtKB-KW"/>
</dbReference>
<dbReference type="EMBL" id="RAHX01000001">
    <property type="protein sequence ID" value="RJY09100.1"/>
    <property type="molecule type" value="Genomic_DNA"/>
</dbReference>
<protein>
    <recommendedName>
        <fullName evidence="2">RTX toxin-activating lysine-acyltransferase</fullName>
        <ecNumber evidence="2">2.3.1.-</ecNumber>
    </recommendedName>
</protein>
<evidence type="ECO:0000313" key="3">
    <source>
        <dbReference type="EMBL" id="RJY09100.1"/>
    </source>
</evidence>
<sequence>MVRRRYAALRCNSLQSYSAFKPSVRSQQIGQNDMTSAISGDFGDAVLVLMKSPKFQDMPLRNLQNTLLEPMDRGQLRIARGKNPEGREFPIAVLGIAKLSDKLHEDMLKEPESVALSGDDWSSGGNIWFIFADGPEEFLTPFLQQVKNDEFSGQDVWIRGRGPDGQATGTKIPE</sequence>
<dbReference type="GO" id="GO:0009404">
    <property type="term" value="P:toxin metabolic process"/>
    <property type="evidence" value="ECO:0007669"/>
    <property type="project" value="UniProtKB-UniRule"/>
</dbReference>
<evidence type="ECO:0000256" key="1">
    <source>
        <dbReference type="ARBA" id="ARBA00005686"/>
    </source>
</evidence>
<evidence type="ECO:0000256" key="2">
    <source>
        <dbReference type="RuleBase" id="RU368102"/>
    </source>
</evidence>
<accession>A0A419RTJ3</accession>
<dbReference type="AlphaFoldDB" id="A0A419RTJ3"/>
<gene>
    <name evidence="3" type="ORF">D6201_06755</name>
</gene>
<comment type="subcellular location">
    <subcellularLocation>
        <location evidence="2">Cytoplasm</location>
    </subcellularLocation>
</comment>
<keyword evidence="2" id="KW-0204">Cytolysis</keyword>
<dbReference type="EC" id="2.3.1.-" evidence="2"/>